<evidence type="ECO:0000313" key="2">
    <source>
        <dbReference type="EMBL" id="AIL96570.1"/>
    </source>
</evidence>
<dbReference type="InterPro" id="IPR029039">
    <property type="entry name" value="Flavoprotein-like_sf"/>
</dbReference>
<evidence type="ECO:0000259" key="1">
    <source>
        <dbReference type="Pfam" id="PF03358"/>
    </source>
</evidence>
<name>A0A077HJS7_9CORY</name>
<dbReference type="GO" id="GO:0010181">
    <property type="term" value="F:FMN binding"/>
    <property type="evidence" value="ECO:0007669"/>
    <property type="project" value="TreeGrafter"/>
</dbReference>
<dbReference type="GO" id="GO:0016491">
    <property type="term" value="F:oxidoreductase activity"/>
    <property type="evidence" value="ECO:0007669"/>
    <property type="project" value="InterPro"/>
</dbReference>
<dbReference type="Gene3D" id="3.40.50.360">
    <property type="match status" value="1"/>
</dbReference>
<dbReference type="KEGG" id="cuv:CUREI_04020"/>
<feature type="domain" description="NADPH-dependent FMN reductase-like" evidence="1">
    <location>
        <begin position="3"/>
        <end position="146"/>
    </location>
</feature>
<dbReference type="EMBL" id="CP009215">
    <property type="protein sequence ID" value="AIL96570.1"/>
    <property type="molecule type" value="Genomic_DNA"/>
</dbReference>
<dbReference type="PANTHER" id="PTHR30543">
    <property type="entry name" value="CHROMATE REDUCTASE"/>
    <property type="match status" value="1"/>
</dbReference>
<reference evidence="2 3" key="1">
    <citation type="submission" date="2014-08" db="EMBL/GenBank/DDBJ databases">
        <title>Complete genome sequence of Corynebacterium ureicelerivorans DSM 45051, a lipophilic and urea-splitting isolate from a blood culture of a septicaemia patient.</title>
        <authorList>
            <person name="Tippelt A."/>
            <person name="Albersmeier A."/>
            <person name="Brinkrolf K."/>
            <person name="Ruckert C."/>
            <person name="Tauch A."/>
        </authorList>
    </citation>
    <scope>NUCLEOTIDE SEQUENCE [LARGE SCALE GENOMIC DNA]</scope>
    <source>
        <strain evidence="2 3">IMMIB RIV-2301</strain>
    </source>
</reference>
<accession>A0A077HJS7</accession>
<dbReference type="SUPFAM" id="SSF52218">
    <property type="entry name" value="Flavoproteins"/>
    <property type="match status" value="1"/>
</dbReference>
<dbReference type="InterPro" id="IPR050712">
    <property type="entry name" value="NAD(P)H-dep_reductase"/>
</dbReference>
<dbReference type="Pfam" id="PF03358">
    <property type="entry name" value="FMN_red"/>
    <property type="match status" value="1"/>
</dbReference>
<gene>
    <name evidence="2" type="ORF">CUREI_04020</name>
</gene>
<dbReference type="InterPro" id="IPR005025">
    <property type="entry name" value="FMN_Rdtase-like_dom"/>
</dbReference>
<dbReference type="GO" id="GO:0005829">
    <property type="term" value="C:cytosol"/>
    <property type="evidence" value="ECO:0007669"/>
    <property type="project" value="TreeGrafter"/>
</dbReference>
<keyword evidence="3" id="KW-1185">Reference proteome</keyword>
<organism evidence="2 3">
    <name type="scientific">Corynebacterium ureicelerivorans</name>
    <dbReference type="NCBI Taxonomy" id="401472"/>
    <lineage>
        <taxon>Bacteria</taxon>
        <taxon>Bacillati</taxon>
        <taxon>Actinomycetota</taxon>
        <taxon>Actinomycetes</taxon>
        <taxon>Mycobacteriales</taxon>
        <taxon>Corynebacteriaceae</taxon>
        <taxon>Corynebacterium</taxon>
    </lineage>
</organism>
<dbReference type="RefSeq" id="WP_038610679.1">
    <property type="nucleotide sequence ID" value="NZ_CP009215.1"/>
</dbReference>
<dbReference type="Proteomes" id="UP000028939">
    <property type="component" value="Chromosome"/>
</dbReference>
<protein>
    <submittedName>
        <fullName evidence="2">NADPH-dependent FMN reductase</fullName>
    </submittedName>
</protein>
<sequence length="179" mass="19497">MTTIGVFLGSVRRGRIGEQVANWVMDAAGERDAEYRLLDLAEFDVPHLVAEVVPGAANKQYDDPAVTRWSEAVDARDGYVFVTAEYNHSVPGTMKNAFDSLFGEWAGKPVAFVSYGADGGVRAVEHWRQIVGNLSMTDIRNQVALNIYGEDAEGADLAPREHKQAALVRALSDLEDATA</sequence>
<evidence type="ECO:0000313" key="3">
    <source>
        <dbReference type="Proteomes" id="UP000028939"/>
    </source>
</evidence>
<dbReference type="STRING" id="401472.CUREI_04020"/>
<dbReference type="PANTHER" id="PTHR30543:SF21">
    <property type="entry name" value="NAD(P)H-DEPENDENT FMN REDUCTASE LOT6"/>
    <property type="match status" value="1"/>
</dbReference>
<dbReference type="HOGENOM" id="CLU_055322_2_2_11"/>
<dbReference type="OrthoDB" id="9812295at2"/>
<dbReference type="AlphaFoldDB" id="A0A077HJS7"/>
<proteinExistence type="predicted"/>